<dbReference type="AlphaFoldDB" id="A0AA35JQ52"/>
<proteinExistence type="predicted"/>
<reference evidence="1" key="1">
    <citation type="submission" date="2022-12" db="EMBL/GenBank/DDBJ databases">
        <authorList>
            <person name="Alioto T."/>
            <person name="Alioto T."/>
            <person name="Gomez Garrido J."/>
        </authorList>
    </citation>
    <scope>NUCLEOTIDE SEQUENCE</scope>
</reference>
<accession>A0AA35JQ52</accession>
<gene>
    <name evidence="1" type="ORF">PODLI_1B012649</name>
</gene>
<organism evidence="1 2">
    <name type="scientific">Podarcis lilfordi</name>
    <name type="common">Lilford's wall lizard</name>
    <dbReference type="NCBI Taxonomy" id="74358"/>
    <lineage>
        <taxon>Eukaryota</taxon>
        <taxon>Metazoa</taxon>
        <taxon>Chordata</taxon>
        <taxon>Craniata</taxon>
        <taxon>Vertebrata</taxon>
        <taxon>Euteleostomi</taxon>
        <taxon>Lepidosauria</taxon>
        <taxon>Squamata</taxon>
        <taxon>Bifurcata</taxon>
        <taxon>Unidentata</taxon>
        <taxon>Episquamata</taxon>
        <taxon>Laterata</taxon>
        <taxon>Lacertibaenia</taxon>
        <taxon>Lacertidae</taxon>
        <taxon>Podarcis</taxon>
    </lineage>
</organism>
<keyword evidence="2" id="KW-1185">Reference proteome</keyword>
<dbReference type="Proteomes" id="UP001178461">
    <property type="component" value="Chromosome 1"/>
</dbReference>
<protein>
    <submittedName>
        <fullName evidence="1">Uncharacterized protein</fullName>
    </submittedName>
</protein>
<sequence length="80" mass="9267">MPTISYYHNDAAYISHCLNLQKSTLSLFLGRWSSFTVCFITENVQKIPQTHMQPAPTVLRPLTSKKHMTYSNLKEIIHLM</sequence>
<dbReference type="EMBL" id="OX395126">
    <property type="protein sequence ID" value="CAI5764090.1"/>
    <property type="molecule type" value="Genomic_DNA"/>
</dbReference>
<evidence type="ECO:0000313" key="1">
    <source>
        <dbReference type="EMBL" id="CAI5764090.1"/>
    </source>
</evidence>
<name>A0AA35JQ52_9SAUR</name>
<evidence type="ECO:0000313" key="2">
    <source>
        <dbReference type="Proteomes" id="UP001178461"/>
    </source>
</evidence>